<dbReference type="Proteomes" id="UP000198510">
    <property type="component" value="Unassembled WGS sequence"/>
</dbReference>
<evidence type="ECO:0000313" key="2">
    <source>
        <dbReference type="EMBL" id="SDL81819.1"/>
    </source>
</evidence>
<dbReference type="EMBL" id="FNFO01000008">
    <property type="protein sequence ID" value="SDL81819.1"/>
    <property type="molecule type" value="Genomic_DNA"/>
</dbReference>
<feature type="signal peptide" evidence="1">
    <location>
        <begin position="1"/>
        <end position="22"/>
    </location>
</feature>
<dbReference type="STRING" id="1075417.SAMN05421823_108188"/>
<protein>
    <recommendedName>
        <fullName evidence="4">DUF5034 domain-containing protein</fullName>
    </recommendedName>
</protein>
<gene>
    <name evidence="2" type="ORF">SAMN05421823_108188</name>
</gene>
<dbReference type="PROSITE" id="PS51257">
    <property type="entry name" value="PROKAR_LIPOPROTEIN"/>
    <property type="match status" value="1"/>
</dbReference>
<name>A0A1G9N5M8_9BACT</name>
<accession>A0A1G9N5M8</accession>
<dbReference type="OrthoDB" id="876977at2"/>
<sequence>MKKGIFCTGLLLLLGCALMVGCDGMNCGSGTSTYPDVQGVSGMPVRLELVNGTLSTIETAVRDTLRFDVMGLQLTTEKRWLSLRKKAATSILPIAYACDPVPPEFRERLAGVYVFSDTDYDAFSPAGDTLNPVFDVMFTSFAEENLRPTDLTTFLASQPLVKDVLYLRPKSPPAHAGTHRFTVHFYLTNGEFYEVVLDPVTIGV</sequence>
<dbReference type="AlphaFoldDB" id="A0A1G9N5M8"/>
<dbReference type="RefSeq" id="WP_089685147.1">
    <property type="nucleotide sequence ID" value="NZ_FNFO01000008.1"/>
</dbReference>
<evidence type="ECO:0000313" key="3">
    <source>
        <dbReference type="Proteomes" id="UP000198510"/>
    </source>
</evidence>
<keyword evidence="1" id="KW-0732">Signal</keyword>
<keyword evidence="3" id="KW-1185">Reference proteome</keyword>
<evidence type="ECO:0008006" key="4">
    <source>
        <dbReference type="Google" id="ProtNLM"/>
    </source>
</evidence>
<proteinExistence type="predicted"/>
<feature type="chain" id="PRO_5011787487" description="DUF5034 domain-containing protein" evidence="1">
    <location>
        <begin position="23"/>
        <end position="204"/>
    </location>
</feature>
<reference evidence="2 3" key="1">
    <citation type="submission" date="2016-10" db="EMBL/GenBank/DDBJ databases">
        <authorList>
            <person name="de Groot N.N."/>
        </authorList>
    </citation>
    <scope>NUCLEOTIDE SEQUENCE [LARGE SCALE GENOMIC DNA]</scope>
    <source>
        <strain evidence="2 3">DSM 25186</strain>
    </source>
</reference>
<organism evidence="2 3">
    <name type="scientific">Catalinimonas alkaloidigena</name>
    <dbReference type="NCBI Taxonomy" id="1075417"/>
    <lineage>
        <taxon>Bacteria</taxon>
        <taxon>Pseudomonadati</taxon>
        <taxon>Bacteroidota</taxon>
        <taxon>Cytophagia</taxon>
        <taxon>Cytophagales</taxon>
        <taxon>Catalimonadaceae</taxon>
        <taxon>Catalinimonas</taxon>
    </lineage>
</organism>
<evidence type="ECO:0000256" key="1">
    <source>
        <dbReference type="SAM" id="SignalP"/>
    </source>
</evidence>